<accession>A0A0F9A7F5</accession>
<name>A0A0F9A7F5_9ZZZZ</name>
<evidence type="ECO:0000313" key="1">
    <source>
        <dbReference type="EMBL" id="KKL05504.1"/>
    </source>
</evidence>
<proteinExistence type="predicted"/>
<organism evidence="1">
    <name type="scientific">marine sediment metagenome</name>
    <dbReference type="NCBI Taxonomy" id="412755"/>
    <lineage>
        <taxon>unclassified sequences</taxon>
        <taxon>metagenomes</taxon>
        <taxon>ecological metagenomes</taxon>
    </lineage>
</organism>
<protein>
    <submittedName>
        <fullName evidence="1">Uncharacterized protein</fullName>
    </submittedName>
</protein>
<dbReference type="EMBL" id="LAZR01044087">
    <property type="protein sequence ID" value="KKL05504.1"/>
    <property type="molecule type" value="Genomic_DNA"/>
</dbReference>
<dbReference type="Pfam" id="PF11753">
    <property type="entry name" value="DUF3310"/>
    <property type="match status" value="1"/>
</dbReference>
<dbReference type="InterPro" id="IPR021739">
    <property type="entry name" value="SaV-like"/>
</dbReference>
<comment type="caution">
    <text evidence="1">The sequence shown here is derived from an EMBL/GenBank/DDBJ whole genome shotgun (WGS) entry which is preliminary data.</text>
</comment>
<reference evidence="1" key="1">
    <citation type="journal article" date="2015" name="Nature">
        <title>Complex archaea that bridge the gap between prokaryotes and eukaryotes.</title>
        <authorList>
            <person name="Spang A."/>
            <person name="Saw J.H."/>
            <person name="Jorgensen S.L."/>
            <person name="Zaremba-Niedzwiedzka K."/>
            <person name="Martijn J."/>
            <person name="Lind A.E."/>
            <person name="van Eijk R."/>
            <person name="Schleper C."/>
            <person name="Guy L."/>
            <person name="Ettema T.J."/>
        </authorList>
    </citation>
    <scope>NUCLEOTIDE SEQUENCE</scope>
</reference>
<gene>
    <name evidence="1" type="ORF">LCGC14_2605360</name>
</gene>
<sequence length="78" mass="8645">MNGPDPMMEHLICKAREKDMSEKEDMVNSPSHYNNGGIECIDAIRSMLGEEGFVSYCKGNALKYHGDLDSSSTPTRTC</sequence>
<dbReference type="AlphaFoldDB" id="A0A0F9A7F5"/>